<reference evidence="7 8" key="1">
    <citation type="journal article" date="2015" name="Proc. Natl. Acad. Sci. U.S.A.">
        <title>The resurrection genome of Boea hygrometrica: A blueprint for survival of dehydration.</title>
        <authorList>
            <person name="Xiao L."/>
            <person name="Yang G."/>
            <person name="Zhang L."/>
            <person name="Yang X."/>
            <person name="Zhao S."/>
            <person name="Ji Z."/>
            <person name="Zhou Q."/>
            <person name="Hu M."/>
            <person name="Wang Y."/>
            <person name="Chen M."/>
            <person name="Xu Y."/>
            <person name="Jin H."/>
            <person name="Xiao X."/>
            <person name="Hu G."/>
            <person name="Bao F."/>
            <person name="Hu Y."/>
            <person name="Wan P."/>
            <person name="Li L."/>
            <person name="Deng X."/>
            <person name="Kuang T."/>
            <person name="Xiang C."/>
            <person name="Zhu J.K."/>
            <person name="Oliver M.J."/>
            <person name="He Y."/>
        </authorList>
    </citation>
    <scope>NUCLEOTIDE SEQUENCE [LARGE SCALE GENOMIC DNA]</scope>
    <source>
        <strain evidence="8">cv. XS01</strain>
    </source>
</reference>
<dbReference type="PANTHER" id="PTHR32035">
    <property type="entry name" value="AURORA KINASE A-INTERACTING PROTEIN"/>
    <property type="match status" value="1"/>
</dbReference>
<accession>A0A2Z7BDN9</accession>
<sequence>MAASRLQRLSTNQLNSSGRIINCFRKAQAPMPTPLAVTQVPQITEPIDYFSFVDRLRTEDMKGTRFSDSCFYPGFSFEFFLNPGPTIVPFRSELDNVTADDEDPRAIRADSVKKKRKKKMNKHKLRKLRKRLRRKT</sequence>
<dbReference type="Proteomes" id="UP000250235">
    <property type="component" value="Unassembled WGS sequence"/>
</dbReference>
<proteinExistence type="inferred from homology"/>
<evidence type="ECO:0000256" key="1">
    <source>
        <dbReference type="ARBA" id="ARBA00004173"/>
    </source>
</evidence>
<dbReference type="GO" id="GO:0005739">
    <property type="term" value="C:mitochondrion"/>
    <property type="evidence" value="ECO:0007669"/>
    <property type="project" value="UniProtKB-SubCell"/>
</dbReference>
<dbReference type="SMART" id="SM01155">
    <property type="entry name" value="DUF1713"/>
    <property type="match status" value="1"/>
</dbReference>
<organism evidence="7 8">
    <name type="scientific">Dorcoceras hygrometricum</name>
    <dbReference type="NCBI Taxonomy" id="472368"/>
    <lineage>
        <taxon>Eukaryota</taxon>
        <taxon>Viridiplantae</taxon>
        <taxon>Streptophyta</taxon>
        <taxon>Embryophyta</taxon>
        <taxon>Tracheophyta</taxon>
        <taxon>Spermatophyta</taxon>
        <taxon>Magnoliopsida</taxon>
        <taxon>eudicotyledons</taxon>
        <taxon>Gunneridae</taxon>
        <taxon>Pentapetalae</taxon>
        <taxon>asterids</taxon>
        <taxon>lamiids</taxon>
        <taxon>Lamiales</taxon>
        <taxon>Gesneriaceae</taxon>
        <taxon>Didymocarpoideae</taxon>
        <taxon>Trichosporeae</taxon>
        <taxon>Loxocarpinae</taxon>
        <taxon>Dorcoceras</taxon>
    </lineage>
</organism>
<dbReference type="Pfam" id="PF08213">
    <property type="entry name" value="COX24_C"/>
    <property type="match status" value="1"/>
</dbReference>
<name>A0A2Z7BDN9_9LAMI</name>
<evidence type="ECO:0000256" key="2">
    <source>
        <dbReference type="ARBA" id="ARBA00023128"/>
    </source>
</evidence>
<protein>
    <recommendedName>
        <fullName evidence="4">Small ribosomal subunit protein mS38</fullName>
    </recommendedName>
</protein>
<dbReference type="EMBL" id="KV006411">
    <property type="protein sequence ID" value="KZV32603.1"/>
    <property type="molecule type" value="Genomic_DNA"/>
</dbReference>
<feature type="compositionally biased region" description="Basic residues" evidence="5">
    <location>
        <begin position="113"/>
        <end position="136"/>
    </location>
</feature>
<dbReference type="AlphaFoldDB" id="A0A2Z7BDN9"/>
<keyword evidence="8" id="KW-1185">Reference proteome</keyword>
<evidence type="ECO:0000256" key="3">
    <source>
        <dbReference type="ARBA" id="ARBA00035647"/>
    </source>
</evidence>
<feature type="domain" description="Ribosomal protein mS38 C-terminal" evidence="6">
    <location>
        <begin position="108"/>
        <end position="135"/>
    </location>
</feature>
<dbReference type="PANTHER" id="PTHR32035:SF3">
    <property type="entry name" value="SMALL RIBOSOMAL SUBUNIT PROTEIN MS38"/>
    <property type="match status" value="1"/>
</dbReference>
<feature type="region of interest" description="Disordered" evidence="5">
    <location>
        <begin position="105"/>
        <end position="136"/>
    </location>
</feature>
<evidence type="ECO:0000259" key="6">
    <source>
        <dbReference type="SMART" id="SM01155"/>
    </source>
</evidence>
<evidence type="ECO:0000313" key="8">
    <source>
        <dbReference type="Proteomes" id="UP000250235"/>
    </source>
</evidence>
<comment type="similarity">
    <text evidence="3">Belongs to the mitochondrion-specific ribosomal protein mS38 family.</text>
</comment>
<evidence type="ECO:0000313" key="7">
    <source>
        <dbReference type="EMBL" id="KZV32603.1"/>
    </source>
</evidence>
<keyword evidence="2" id="KW-0496">Mitochondrion</keyword>
<evidence type="ECO:0000256" key="5">
    <source>
        <dbReference type="SAM" id="MobiDB-lite"/>
    </source>
</evidence>
<dbReference type="InterPro" id="IPR013177">
    <property type="entry name" value="Ribosomal_mS38_C"/>
</dbReference>
<evidence type="ECO:0000256" key="4">
    <source>
        <dbReference type="ARBA" id="ARBA00035682"/>
    </source>
</evidence>
<gene>
    <name evidence="7" type="ORF">F511_36852</name>
</gene>
<comment type="subcellular location">
    <subcellularLocation>
        <location evidence="1">Mitochondrion</location>
    </subcellularLocation>
</comment>